<feature type="non-terminal residue" evidence="1">
    <location>
        <position position="1"/>
    </location>
</feature>
<evidence type="ECO:0000313" key="1">
    <source>
        <dbReference type="EMBL" id="JAC83855.1"/>
    </source>
</evidence>
<accession>A0A061SLT3</accession>
<dbReference type="EMBL" id="GBEZ01001088">
    <property type="protein sequence ID" value="JAC83855.1"/>
    <property type="molecule type" value="Transcribed_RNA"/>
</dbReference>
<proteinExistence type="predicted"/>
<reference evidence="1" key="1">
    <citation type="submission" date="2014-05" db="EMBL/GenBank/DDBJ databases">
        <title>The transcriptome of the halophilic microalga Tetraselmis sp. GSL018 isolated from the Great Salt Lake, Utah.</title>
        <authorList>
            <person name="Jinkerson R.E."/>
            <person name="D'Adamo S."/>
            <person name="Posewitz M.C."/>
        </authorList>
    </citation>
    <scope>NUCLEOTIDE SEQUENCE</scope>
    <source>
        <strain evidence="1">GSL018</strain>
    </source>
</reference>
<gene>
    <name evidence="1" type="ORF">TSPGSL018_2355</name>
</gene>
<name>A0A061SLT3_9CHLO</name>
<sequence>LRSAGTPRERLWTCLAEVLPNQTYTSTGKRIYFLKLALPPGNATYIQAKLCSLLCVSQEID</sequence>
<dbReference type="AlphaFoldDB" id="A0A061SLT3"/>
<organism evidence="1">
    <name type="scientific">Tetraselmis sp. GSL018</name>
    <dbReference type="NCBI Taxonomy" id="582737"/>
    <lineage>
        <taxon>Eukaryota</taxon>
        <taxon>Viridiplantae</taxon>
        <taxon>Chlorophyta</taxon>
        <taxon>core chlorophytes</taxon>
        <taxon>Chlorodendrophyceae</taxon>
        <taxon>Chlorodendrales</taxon>
        <taxon>Chlorodendraceae</taxon>
        <taxon>Tetraselmis</taxon>
    </lineage>
</organism>
<protein>
    <submittedName>
        <fullName evidence="1">Uncharacterized protein</fullName>
    </submittedName>
</protein>